<sequence length="40" mass="4384">MPSRGSKKRCTAVRVGGVWSTEEFGRRRSLVDGGVCSKRS</sequence>
<evidence type="ECO:0000313" key="2">
    <source>
        <dbReference type="Proteomes" id="UP000265520"/>
    </source>
</evidence>
<reference evidence="1 2" key="1">
    <citation type="journal article" date="2018" name="Front. Plant Sci.">
        <title>Red Clover (Trifolium pratense) and Zigzag Clover (T. medium) - A Picture of Genomic Similarities and Differences.</title>
        <authorList>
            <person name="Dluhosova J."/>
            <person name="Istvanek J."/>
            <person name="Nedelnik J."/>
            <person name="Repkova J."/>
        </authorList>
    </citation>
    <scope>NUCLEOTIDE SEQUENCE [LARGE SCALE GENOMIC DNA]</scope>
    <source>
        <strain evidence="2">cv. 10/8</strain>
        <tissue evidence="1">Leaf</tissue>
    </source>
</reference>
<dbReference type="AlphaFoldDB" id="A0A392UJX0"/>
<name>A0A392UJX0_9FABA</name>
<evidence type="ECO:0000313" key="1">
    <source>
        <dbReference type="EMBL" id="MCI72045.1"/>
    </source>
</evidence>
<dbReference type="EMBL" id="LXQA010809289">
    <property type="protein sequence ID" value="MCI72045.1"/>
    <property type="molecule type" value="Genomic_DNA"/>
</dbReference>
<accession>A0A392UJX0</accession>
<comment type="caution">
    <text evidence="1">The sequence shown here is derived from an EMBL/GenBank/DDBJ whole genome shotgun (WGS) entry which is preliminary data.</text>
</comment>
<protein>
    <submittedName>
        <fullName evidence="1">Uncharacterized protein</fullName>
    </submittedName>
</protein>
<dbReference type="Proteomes" id="UP000265520">
    <property type="component" value="Unassembled WGS sequence"/>
</dbReference>
<keyword evidence="2" id="KW-1185">Reference proteome</keyword>
<proteinExistence type="predicted"/>
<organism evidence="1 2">
    <name type="scientific">Trifolium medium</name>
    <dbReference type="NCBI Taxonomy" id="97028"/>
    <lineage>
        <taxon>Eukaryota</taxon>
        <taxon>Viridiplantae</taxon>
        <taxon>Streptophyta</taxon>
        <taxon>Embryophyta</taxon>
        <taxon>Tracheophyta</taxon>
        <taxon>Spermatophyta</taxon>
        <taxon>Magnoliopsida</taxon>
        <taxon>eudicotyledons</taxon>
        <taxon>Gunneridae</taxon>
        <taxon>Pentapetalae</taxon>
        <taxon>rosids</taxon>
        <taxon>fabids</taxon>
        <taxon>Fabales</taxon>
        <taxon>Fabaceae</taxon>
        <taxon>Papilionoideae</taxon>
        <taxon>50 kb inversion clade</taxon>
        <taxon>NPAAA clade</taxon>
        <taxon>Hologalegina</taxon>
        <taxon>IRL clade</taxon>
        <taxon>Trifolieae</taxon>
        <taxon>Trifolium</taxon>
    </lineage>
</organism>